<dbReference type="AlphaFoldDB" id="A0A0E9UFG7"/>
<organism evidence="2">
    <name type="scientific">Anguilla anguilla</name>
    <name type="common">European freshwater eel</name>
    <name type="synonym">Muraena anguilla</name>
    <dbReference type="NCBI Taxonomy" id="7936"/>
    <lineage>
        <taxon>Eukaryota</taxon>
        <taxon>Metazoa</taxon>
        <taxon>Chordata</taxon>
        <taxon>Craniata</taxon>
        <taxon>Vertebrata</taxon>
        <taxon>Euteleostomi</taxon>
        <taxon>Actinopterygii</taxon>
        <taxon>Neopterygii</taxon>
        <taxon>Teleostei</taxon>
        <taxon>Anguilliformes</taxon>
        <taxon>Anguillidae</taxon>
        <taxon>Anguilla</taxon>
    </lineage>
</organism>
<evidence type="ECO:0000313" key="2">
    <source>
        <dbReference type="EMBL" id="JAH64609.1"/>
    </source>
</evidence>
<keyword evidence="1" id="KW-1133">Transmembrane helix</keyword>
<dbReference type="EMBL" id="GBXM01043968">
    <property type="protein sequence ID" value="JAH64609.1"/>
    <property type="molecule type" value="Transcribed_RNA"/>
</dbReference>
<proteinExistence type="predicted"/>
<reference evidence="2" key="1">
    <citation type="submission" date="2014-11" db="EMBL/GenBank/DDBJ databases">
        <authorList>
            <person name="Amaro Gonzalez C."/>
        </authorList>
    </citation>
    <scope>NUCLEOTIDE SEQUENCE</scope>
</reference>
<reference evidence="2" key="2">
    <citation type="journal article" date="2015" name="Fish Shellfish Immunol.">
        <title>Early steps in the European eel (Anguilla anguilla)-Vibrio vulnificus interaction in the gills: Role of the RtxA13 toxin.</title>
        <authorList>
            <person name="Callol A."/>
            <person name="Pajuelo D."/>
            <person name="Ebbesson L."/>
            <person name="Teles M."/>
            <person name="MacKenzie S."/>
            <person name="Amaro C."/>
        </authorList>
    </citation>
    <scope>NUCLEOTIDE SEQUENCE</scope>
</reference>
<keyword evidence="1" id="KW-0472">Membrane</keyword>
<name>A0A0E9UFG7_ANGAN</name>
<keyword evidence="1" id="KW-0812">Transmembrane</keyword>
<evidence type="ECO:0000256" key="1">
    <source>
        <dbReference type="SAM" id="Phobius"/>
    </source>
</evidence>
<feature type="transmembrane region" description="Helical" evidence="1">
    <location>
        <begin position="12"/>
        <end position="37"/>
    </location>
</feature>
<accession>A0A0E9UFG7</accession>
<sequence length="44" mass="4940">MERVFPAFCHSLVFVGVTLIIHAGWVGGWGQCISDLLEQRPRGR</sequence>
<protein>
    <submittedName>
        <fullName evidence="2">Uncharacterized protein</fullName>
    </submittedName>
</protein>